<dbReference type="GO" id="GO:0016579">
    <property type="term" value="P:protein deubiquitination"/>
    <property type="evidence" value="ECO:0007669"/>
    <property type="project" value="InterPro"/>
</dbReference>
<evidence type="ECO:0000313" key="5">
    <source>
        <dbReference type="Proteomes" id="UP001164286"/>
    </source>
</evidence>
<dbReference type="EMBL" id="JAKWFO010000007">
    <property type="protein sequence ID" value="KAI9634413.1"/>
    <property type="molecule type" value="Genomic_DNA"/>
</dbReference>
<dbReference type="SUPFAM" id="SSF54001">
    <property type="entry name" value="Cysteine proteinases"/>
    <property type="match status" value="1"/>
</dbReference>
<dbReference type="InterPro" id="IPR055335">
    <property type="entry name" value="Ucp6/RUP1"/>
</dbReference>
<feature type="domain" description="Peptidase C19 ubiquitin carboxyl-terminal hydrolase" evidence="3">
    <location>
        <begin position="523"/>
        <end position="634"/>
    </location>
</feature>
<feature type="compositionally biased region" description="Basic and acidic residues" evidence="2">
    <location>
        <begin position="140"/>
        <end position="150"/>
    </location>
</feature>
<evidence type="ECO:0000313" key="4">
    <source>
        <dbReference type="EMBL" id="KAI9634413.1"/>
    </source>
</evidence>
<keyword evidence="5" id="KW-1185">Reference proteome</keyword>
<name>A0AA38H5M3_9TREE</name>
<evidence type="ECO:0000256" key="1">
    <source>
        <dbReference type="SAM" id="Coils"/>
    </source>
</evidence>
<proteinExistence type="predicted"/>
<evidence type="ECO:0000256" key="2">
    <source>
        <dbReference type="SAM" id="MobiDB-lite"/>
    </source>
</evidence>
<feature type="coiled-coil region" evidence="1">
    <location>
        <begin position="519"/>
        <end position="553"/>
    </location>
</feature>
<dbReference type="InterPro" id="IPR001394">
    <property type="entry name" value="Peptidase_C19_UCH"/>
</dbReference>
<dbReference type="AlphaFoldDB" id="A0AA38H5M3"/>
<feature type="compositionally biased region" description="Polar residues" evidence="2">
    <location>
        <begin position="699"/>
        <end position="717"/>
    </location>
</feature>
<reference evidence="4" key="1">
    <citation type="journal article" date="2022" name="G3 (Bethesda)">
        <title>High quality genome of the basidiomycete yeast Dioszegia hungarica PDD-24b-2 isolated from cloud water.</title>
        <authorList>
            <person name="Jarrige D."/>
            <person name="Haridas S."/>
            <person name="Bleykasten-Grosshans C."/>
            <person name="Joly M."/>
            <person name="Nadalig T."/>
            <person name="Sancelme M."/>
            <person name="Vuilleumier S."/>
            <person name="Grigoriev I.V."/>
            <person name="Amato P."/>
            <person name="Bringel F."/>
        </authorList>
    </citation>
    <scope>NUCLEOTIDE SEQUENCE</scope>
    <source>
        <strain evidence="4">PDD-24b-2</strain>
    </source>
</reference>
<keyword evidence="1" id="KW-0175">Coiled coil</keyword>
<dbReference type="RefSeq" id="XP_052944190.1">
    <property type="nucleotide sequence ID" value="XM_053089853.1"/>
</dbReference>
<dbReference type="CDD" id="cd02257">
    <property type="entry name" value="Peptidase_C19"/>
    <property type="match status" value="1"/>
</dbReference>
<feature type="compositionally biased region" description="Basic and acidic residues" evidence="2">
    <location>
        <begin position="159"/>
        <end position="168"/>
    </location>
</feature>
<dbReference type="Pfam" id="PF23625">
    <property type="entry name" value="UIM_2"/>
    <property type="match status" value="1"/>
</dbReference>
<dbReference type="GO" id="GO:0004843">
    <property type="term" value="F:cysteine-type deubiquitinase activity"/>
    <property type="evidence" value="ECO:0007669"/>
    <property type="project" value="InterPro"/>
</dbReference>
<dbReference type="PANTHER" id="PTHR39597:SF1">
    <property type="entry name" value="UBA DOMAIN-CONTAINING PROTEIN RUP1"/>
    <property type="match status" value="1"/>
</dbReference>
<feature type="region of interest" description="Disordered" evidence="2">
    <location>
        <begin position="639"/>
        <end position="736"/>
    </location>
</feature>
<dbReference type="GO" id="GO:0005634">
    <property type="term" value="C:nucleus"/>
    <property type="evidence" value="ECO:0007669"/>
    <property type="project" value="TreeGrafter"/>
</dbReference>
<organism evidence="4 5">
    <name type="scientific">Dioszegia hungarica</name>
    <dbReference type="NCBI Taxonomy" id="4972"/>
    <lineage>
        <taxon>Eukaryota</taxon>
        <taxon>Fungi</taxon>
        <taxon>Dikarya</taxon>
        <taxon>Basidiomycota</taxon>
        <taxon>Agaricomycotina</taxon>
        <taxon>Tremellomycetes</taxon>
        <taxon>Tremellales</taxon>
        <taxon>Bulleribasidiaceae</taxon>
        <taxon>Dioszegia</taxon>
    </lineage>
</organism>
<comment type="caution">
    <text evidence="4">The sequence shown here is derived from an EMBL/GenBank/DDBJ whole genome shotgun (WGS) entry which is preliminary data.</text>
</comment>
<evidence type="ECO:0000259" key="3">
    <source>
        <dbReference type="Pfam" id="PF00443"/>
    </source>
</evidence>
<dbReference type="GeneID" id="77729058"/>
<dbReference type="InterPro" id="IPR038765">
    <property type="entry name" value="Papain-like_cys_pep_sf"/>
</dbReference>
<dbReference type="PROSITE" id="PS50330">
    <property type="entry name" value="UIM"/>
    <property type="match status" value="1"/>
</dbReference>
<gene>
    <name evidence="4" type="ORF">MKK02DRAFT_37945</name>
</gene>
<dbReference type="PANTHER" id="PTHR39597">
    <property type="entry name" value="UBA DOMAIN-CONTAINING PROTEIN RUP1"/>
    <property type="match status" value="1"/>
</dbReference>
<protein>
    <recommendedName>
        <fullName evidence="3">Peptidase C19 ubiquitin carboxyl-terminal hydrolase domain-containing protein</fullName>
    </recommendedName>
</protein>
<sequence length="736" mass="81047">MPGADETYNSLLDFGIDTVIAREASKRYLGNVEAAADWCFGAGANWAPAPMLDLPKYGEHKVEHHEVVDHGGSTGGLYVPAPPLPPRRSQVINVGSNNPFYGAGPPPPREIINVDDDEDADLQRAIRLSKETDLGDSAMGEDREQRERSIRATAPPPSPDREKQKELNELDEESEVMGSLFGPSTKEEAGASAMITLRGADDKPSKEDEDLNRAIQDSLMTASFHSASAAQHVTRPKPEQRKEGARPLVFLSESGEAAYGAHFLQALYAVPQVRAAILHFVEDDQAEDSTPSTTTSQSSLEKLFQAGSSSKDSFVEVDEVIRLFVPIRPGSQLPPRDSQIPLLMELGKELVRAMQTKVEKFPALKEESPIWARPELLTCSIVYPQLGDLPNYVTLERSAGIPHSIYPHLADVLWRPDAAAKAMEEIAEVLTVSLIWTFGAERTVWELEERIVLDRFMKENLAWATQIRAQEAVAKGNHRRLKERLDHLTQYQGNNFQDSLSAVIKHYEATSTDNDENSLELQTELKAKLESTLEALQAKSTALQADLKREEEIIGGALFQTDQPEYNQHVYTLRAVLMHDGATIPGKHLYAYVRADNGAWWKIEEHEATEVQFEAMKKDQTGLWMGGGPYALIYARDGPRPVRQRSDPPASAEMDTVMTEGGDAEGAGSATPLQDNTTTTSASLEAPPPPPQEAAPTPVLTSSTSDQPPQDATSSQPRSDEKSTMPPSPFWTDMKM</sequence>
<dbReference type="Pfam" id="PF02809">
    <property type="entry name" value="UIM"/>
    <property type="match status" value="1"/>
</dbReference>
<accession>A0AA38H5M3</accession>
<dbReference type="InterPro" id="IPR003903">
    <property type="entry name" value="UIM_dom"/>
</dbReference>
<dbReference type="Pfam" id="PF00443">
    <property type="entry name" value="UCH"/>
    <property type="match status" value="1"/>
</dbReference>
<dbReference type="GO" id="GO:0005829">
    <property type="term" value="C:cytosol"/>
    <property type="evidence" value="ECO:0007669"/>
    <property type="project" value="TreeGrafter"/>
</dbReference>
<dbReference type="Gene3D" id="3.90.70.10">
    <property type="entry name" value="Cysteine proteinases"/>
    <property type="match status" value="1"/>
</dbReference>
<dbReference type="Proteomes" id="UP001164286">
    <property type="component" value="Unassembled WGS sequence"/>
</dbReference>
<feature type="region of interest" description="Disordered" evidence="2">
    <location>
        <begin position="127"/>
        <end position="187"/>
    </location>
</feature>